<sequence length="699" mass="77291">MSKSPEPCTWKNGFRQPSAGEPWRYPKPDAEIFPNPQSHHVTPPSVDIVTSSVHNPLGESRLRSWPTIFNGTNSPAGPLGWWEPSSEVDVLILGAGPTGLEIALSLVRQGIKIRILDKTEGPLPTGRADAVLPRYLELLHVWGIATETELFHGRTHQSDFRYRGLNVITQGQLERIFVRDLLRHQVLGERCTTLQEYRVSGSPGDPEKPVRAVIRDNRTGETETVRAKFLVGSDGAASMIRKKLNIPFHGVSTDMYWGIMDGKFESDYPHAWIFGGYLSTEHGCCVIIPREDGHIRLYTQLNLSLIEPGGKVDTNSITPDEVLEQANRIFTPYTVRVASPLTWFAIWKVSERVAEAFSSDGLRVHLAGDAAHVHIVFGAFGLNASILDASNLAWKLGYCARNLSPISALLPTYDSERRLHAANVVEISGKYLRYCCNSDAPVLHTHSLGKDLGAEAIQHAVRGEPYGLFPPGTSLPEHLYLADFYTKYGAFMLGLDVAYGKSALCRRHPSASDLETSPVVAVDSGVRAPNPRVSLNRNSTGYLYDVMRGAGFFHLVLFVSSWEGAVATYVRRFAQALANPNGFYVRFGGRRVFNVVVVTKCLPFEIEERLADPALQALKAIATVVSDDRAPDEDGHTVWGVNHGTGAVVVVRPDLWVGCSVRPDRVKDLDEYFAGFLIPQITPILTDLPIYMNTKYIKT</sequence>
<dbReference type="OrthoDB" id="1716816at2759"/>
<keyword evidence="9" id="KW-1185">Reference proteome</keyword>
<dbReference type="EMBL" id="KZ824662">
    <property type="protein sequence ID" value="RAK75027.1"/>
    <property type="molecule type" value="Genomic_DNA"/>
</dbReference>
<dbReference type="Pfam" id="PF01494">
    <property type="entry name" value="FAD_binding_3"/>
    <property type="match status" value="1"/>
</dbReference>
<dbReference type="SUPFAM" id="SSF52833">
    <property type="entry name" value="Thioredoxin-like"/>
    <property type="match status" value="1"/>
</dbReference>
<evidence type="ECO:0000256" key="5">
    <source>
        <dbReference type="SAM" id="MobiDB-lite"/>
    </source>
</evidence>
<dbReference type="SUPFAM" id="SSF54373">
    <property type="entry name" value="FAD-linked reductases, C-terminal domain"/>
    <property type="match status" value="1"/>
</dbReference>
<evidence type="ECO:0000259" key="6">
    <source>
        <dbReference type="Pfam" id="PF01494"/>
    </source>
</evidence>
<organism evidence="8 9">
    <name type="scientific">Aspergillus fijiensis CBS 313.89</name>
    <dbReference type="NCBI Taxonomy" id="1448319"/>
    <lineage>
        <taxon>Eukaryota</taxon>
        <taxon>Fungi</taxon>
        <taxon>Dikarya</taxon>
        <taxon>Ascomycota</taxon>
        <taxon>Pezizomycotina</taxon>
        <taxon>Eurotiomycetes</taxon>
        <taxon>Eurotiomycetidae</taxon>
        <taxon>Eurotiales</taxon>
        <taxon>Aspergillaceae</taxon>
        <taxon>Aspergillus</taxon>
    </lineage>
</organism>
<accession>A0A8G1RM94</accession>
<keyword evidence="2" id="KW-0285">Flavoprotein</keyword>
<dbReference type="PRINTS" id="PR00420">
    <property type="entry name" value="RNGMNOXGNASE"/>
</dbReference>
<dbReference type="RefSeq" id="XP_040799037.1">
    <property type="nucleotide sequence ID" value="XM_040949528.1"/>
</dbReference>
<dbReference type="InterPro" id="IPR050641">
    <property type="entry name" value="RIFMO-like"/>
</dbReference>
<proteinExistence type="inferred from homology"/>
<evidence type="ECO:0000313" key="9">
    <source>
        <dbReference type="Proteomes" id="UP000249789"/>
    </source>
</evidence>
<dbReference type="InterPro" id="IPR002938">
    <property type="entry name" value="FAD-bd"/>
</dbReference>
<keyword evidence="3" id="KW-0274">FAD</keyword>
<dbReference type="GO" id="GO:0016709">
    <property type="term" value="F:oxidoreductase activity, acting on paired donors, with incorporation or reduction of molecular oxygen, NAD(P)H as one donor, and incorporation of one atom of oxygen"/>
    <property type="evidence" value="ECO:0007669"/>
    <property type="project" value="UniProtKB-ARBA"/>
</dbReference>
<evidence type="ECO:0000259" key="7">
    <source>
        <dbReference type="Pfam" id="PF07976"/>
    </source>
</evidence>
<dbReference type="Pfam" id="PF07976">
    <property type="entry name" value="Phe_hydrox_dim"/>
    <property type="match status" value="1"/>
</dbReference>
<dbReference type="InterPro" id="IPR012941">
    <property type="entry name" value="Phe_hydrox_C_dim_dom"/>
</dbReference>
<dbReference type="Gene3D" id="3.40.30.20">
    <property type="match status" value="1"/>
</dbReference>
<comment type="similarity">
    <text evidence="1">Belongs to the PheA/TfdB FAD monooxygenase family.</text>
</comment>
<feature type="region of interest" description="Disordered" evidence="5">
    <location>
        <begin position="1"/>
        <end position="21"/>
    </location>
</feature>
<evidence type="ECO:0000313" key="8">
    <source>
        <dbReference type="EMBL" id="RAK75027.1"/>
    </source>
</evidence>
<feature type="domain" description="Phenol hydroxylase-like C-terminal dimerisation" evidence="7">
    <location>
        <begin position="498"/>
        <end position="680"/>
    </location>
</feature>
<evidence type="ECO:0000256" key="3">
    <source>
        <dbReference type="ARBA" id="ARBA00022827"/>
    </source>
</evidence>
<dbReference type="GO" id="GO:0071949">
    <property type="term" value="F:FAD binding"/>
    <property type="evidence" value="ECO:0007669"/>
    <property type="project" value="InterPro"/>
</dbReference>
<reference evidence="8 9" key="1">
    <citation type="submission" date="2018-02" db="EMBL/GenBank/DDBJ databases">
        <title>The genomes of Aspergillus section Nigri reveals drivers in fungal speciation.</title>
        <authorList>
            <consortium name="DOE Joint Genome Institute"/>
            <person name="Vesth T.C."/>
            <person name="Nybo J."/>
            <person name="Theobald S."/>
            <person name="Brandl J."/>
            <person name="Frisvad J.C."/>
            <person name="Nielsen K.F."/>
            <person name="Lyhne E.K."/>
            <person name="Kogle M.E."/>
            <person name="Kuo A."/>
            <person name="Riley R."/>
            <person name="Clum A."/>
            <person name="Nolan M."/>
            <person name="Lipzen A."/>
            <person name="Salamov A."/>
            <person name="Henrissat B."/>
            <person name="Wiebenga A."/>
            <person name="De vries R.P."/>
            <person name="Grigoriev I.V."/>
            <person name="Mortensen U.H."/>
            <person name="Andersen M.R."/>
            <person name="Baker S.E."/>
        </authorList>
    </citation>
    <scope>NUCLEOTIDE SEQUENCE [LARGE SCALE GENOMIC DNA]</scope>
    <source>
        <strain evidence="8 9">CBS 313.89</strain>
    </source>
</reference>
<dbReference type="InterPro" id="IPR036249">
    <property type="entry name" value="Thioredoxin-like_sf"/>
</dbReference>
<dbReference type="Gene3D" id="3.50.50.60">
    <property type="entry name" value="FAD/NAD(P)-binding domain"/>
    <property type="match status" value="2"/>
</dbReference>
<evidence type="ECO:0000256" key="1">
    <source>
        <dbReference type="ARBA" id="ARBA00007801"/>
    </source>
</evidence>
<dbReference type="InterPro" id="IPR036188">
    <property type="entry name" value="FAD/NAD-bd_sf"/>
</dbReference>
<protein>
    <recommendedName>
        <fullName evidence="10">FAD-binding domain-containing protein</fullName>
    </recommendedName>
</protein>
<evidence type="ECO:0008006" key="10">
    <source>
        <dbReference type="Google" id="ProtNLM"/>
    </source>
</evidence>
<dbReference type="AlphaFoldDB" id="A0A8G1RM94"/>
<dbReference type="GeneID" id="63866862"/>
<dbReference type="VEuPathDB" id="FungiDB:BO72DRAFT_514702"/>
<evidence type="ECO:0000256" key="2">
    <source>
        <dbReference type="ARBA" id="ARBA00022630"/>
    </source>
</evidence>
<dbReference type="InterPro" id="IPR038220">
    <property type="entry name" value="PHOX_C_sf"/>
</dbReference>
<evidence type="ECO:0000256" key="4">
    <source>
        <dbReference type="ARBA" id="ARBA00023002"/>
    </source>
</evidence>
<dbReference type="SUPFAM" id="SSF51905">
    <property type="entry name" value="FAD/NAD(P)-binding domain"/>
    <property type="match status" value="1"/>
</dbReference>
<gene>
    <name evidence="8" type="ORF">BO72DRAFT_514702</name>
</gene>
<dbReference type="Gene3D" id="3.30.9.10">
    <property type="entry name" value="D-Amino Acid Oxidase, subunit A, domain 2"/>
    <property type="match status" value="1"/>
</dbReference>
<name>A0A8G1RM94_9EURO</name>
<keyword evidence="4" id="KW-0560">Oxidoreductase</keyword>
<dbReference type="PANTHER" id="PTHR43004:SF20">
    <property type="entry name" value="2-MONOOXYGENASE, PUTATIVE (AFU_ORTHOLOGUE AFUA_1G13660)-RELATED"/>
    <property type="match status" value="1"/>
</dbReference>
<dbReference type="PANTHER" id="PTHR43004">
    <property type="entry name" value="TRK SYSTEM POTASSIUM UPTAKE PROTEIN"/>
    <property type="match status" value="1"/>
</dbReference>
<dbReference type="Proteomes" id="UP000249789">
    <property type="component" value="Unassembled WGS sequence"/>
</dbReference>
<feature type="domain" description="FAD-binding" evidence="6">
    <location>
        <begin position="87"/>
        <end position="426"/>
    </location>
</feature>